<keyword evidence="6" id="KW-1133">Transmembrane helix</keyword>
<dbReference type="PANTHER" id="PTHR44329">
    <property type="entry name" value="SERINE/THREONINE-PROTEIN KINASE TNNI3K-RELATED"/>
    <property type="match status" value="1"/>
</dbReference>
<keyword evidence="9" id="KW-1185">Reference proteome</keyword>
<dbReference type="GO" id="GO:0005524">
    <property type="term" value="F:ATP binding"/>
    <property type="evidence" value="ECO:0007669"/>
    <property type="project" value="UniProtKB-UniRule"/>
</dbReference>
<evidence type="ECO:0000313" key="9">
    <source>
        <dbReference type="Proteomes" id="UP000001542"/>
    </source>
</evidence>
<dbReference type="PROSITE" id="PS00107">
    <property type="entry name" value="PROTEIN_KINASE_ATP"/>
    <property type="match status" value="1"/>
</dbReference>
<evidence type="ECO:0000256" key="6">
    <source>
        <dbReference type="SAM" id="Phobius"/>
    </source>
</evidence>
<keyword evidence="6" id="KW-0472">Membrane</keyword>
<reference evidence="8" key="1">
    <citation type="submission" date="2006-10" db="EMBL/GenBank/DDBJ databases">
        <authorList>
            <person name="Amadeo P."/>
            <person name="Zhao Q."/>
            <person name="Wortman J."/>
            <person name="Fraser-Liggett C."/>
            <person name="Carlton J."/>
        </authorList>
    </citation>
    <scope>NUCLEOTIDE SEQUENCE</scope>
    <source>
        <strain evidence="8">G3</strain>
    </source>
</reference>
<dbReference type="GO" id="GO:0004674">
    <property type="term" value="F:protein serine/threonine kinase activity"/>
    <property type="evidence" value="ECO:0007669"/>
    <property type="project" value="UniProtKB-KW"/>
</dbReference>
<dbReference type="SUPFAM" id="SSF48371">
    <property type="entry name" value="ARM repeat"/>
    <property type="match status" value="1"/>
</dbReference>
<feature type="domain" description="Protein kinase" evidence="7">
    <location>
        <begin position="120"/>
        <end position="380"/>
    </location>
</feature>
<evidence type="ECO:0000256" key="2">
    <source>
        <dbReference type="ARBA" id="ARBA00022741"/>
    </source>
</evidence>
<dbReference type="PRINTS" id="PR00109">
    <property type="entry name" value="TYRKINASE"/>
</dbReference>
<dbReference type="RefSeq" id="XP_001320952.1">
    <property type="nucleotide sequence ID" value="XM_001320917.1"/>
</dbReference>
<dbReference type="PANTHER" id="PTHR44329:SF298">
    <property type="entry name" value="MIXED LINEAGE KINASE DOMAIN-LIKE PROTEIN"/>
    <property type="match status" value="1"/>
</dbReference>
<evidence type="ECO:0000256" key="1">
    <source>
        <dbReference type="ARBA" id="ARBA00022527"/>
    </source>
</evidence>
<evidence type="ECO:0000313" key="8">
    <source>
        <dbReference type="EMBL" id="EAY08729.1"/>
    </source>
</evidence>
<dbReference type="Pfam" id="PF00069">
    <property type="entry name" value="Pkinase"/>
    <property type="match status" value="1"/>
</dbReference>
<sequence length="962" mass="111111">MFKKKGNREKNPPDIQEEHADEEEDNKVVFLSPEEDIDLPKINKSIKRRKSFSYRPILNKITKSKRRNSIDYKPKKFKYISKPEEIGEPKVVKSAETNLYESLHRLVLTFPHLIRDISDFTFQEIIGHGGFGEIWLANDLRTGKIVAIKELFAEKLVGRNLTNFVREIVTMGKCHNRFVIPFIGFTVEKPYCIITEYMPYGSLHNYLRQERKTHKRIFSGTHLTMIAIGLIIAIRYIHVQKIIHRDVKAANVLLDNHYLPKLCDFGISRFFNRKAMTVGIGTASHMAPELMSTSKYDIKADVFAFGCTLYEMVEKKNPFAGYPSKEVIKNHKKGIRPKFYNQEEPDCLLCLIMKCWEQNPNDRPLPIEIFNDFASGRVYFHNTDHNVIKDYVNRLLEELQSISYVKEFQAGEASRWQADTILHIESKLKRSQAVDSMKLAFGIPISEDFEEEEPLMRLDVEEGMHRPSYEEEHAGKAQFIKKTPSTLSRLATLNAILSDSTHTAFKSTIADICGRIKFEDFAPFYGKIIKYFRNKDDEDVAVYILENFTSMINREKRIIKFLDQYHFFSVLPVISEKARRATLFFVAAVFELSPNYIHSTVFRALGSLFKQFPLQTLSLFPHYISRYGRLRNPDPVLDFLLRYARHFVHLDSGELYVQLMYQLTLIDDFSKDRMETIKQTVSAFTRSRNSIVMATALNIFALLYKQGDLVPYDAIIRALPNMACVESCSHLLLRAENYPASKTLFKAISDRSSRPKLARVLIKFVSLSQDHRKIAVLYTKWMTFISPYTFMVFLIIFNDPDLRPIILHSETFSPFISKCLNTIPQETLFSLPTIFKRAQLDQMIINNLTNDEFFQALTTLINENKGNENVLLSIFMTLDKCVQAGYSYQYGLFMETIFKYIQNSSRLTKPAVFLIVNLSSHSPIASQFKAIPGLVAYFETLKKQGVLADAANVFLSNINSVN</sequence>
<reference evidence="8" key="2">
    <citation type="journal article" date="2007" name="Science">
        <title>Draft genome sequence of the sexually transmitted pathogen Trichomonas vaginalis.</title>
        <authorList>
            <person name="Carlton J.M."/>
            <person name="Hirt R.P."/>
            <person name="Silva J.C."/>
            <person name="Delcher A.L."/>
            <person name="Schatz M."/>
            <person name="Zhao Q."/>
            <person name="Wortman J.R."/>
            <person name="Bidwell S.L."/>
            <person name="Alsmark U.C.M."/>
            <person name="Besteiro S."/>
            <person name="Sicheritz-Ponten T."/>
            <person name="Noel C.J."/>
            <person name="Dacks J.B."/>
            <person name="Foster P.G."/>
            <person name="Simillion C."/>
            <person name="Van de Peer Y."/>
            <person name="Miranda-Saavedra D."/>
            <person name="Barton G.J."/>
            <person name="Westrop G.D."/>
            <person name="Mueller S."/>
            <person name="Dessi D."/>
            <person name="Fiori P.L."/>
            <person name="Ren Q."/>
            <person name="Paulsen I."/>
            <person name="Zhang H."/>
            <person name="Bastida-Corcuera F.D."/>
            <person name="Simoes-Barbosa A."/>
            <person name="Brown M.T."/>
            <person name="Hayes R.D."/>
            <person name="Mukherjee M."/>
            <person name="Okumura C.Y."/>
            <person name="Schneider R."/>
            <person name="Smith A.J."/>
            <person name="Vanacova S."/>
            <person name="Villalvazo M."/>
            <person name="Haas B.J."/>
            <person name="Pertea M."/>
            <person name="Feldblyum T.V."/>
            <person name="Utterback T.R."/>
            <person name="Shu C.L."/>
            <person name="Osoegawa K."/>
            <person name="de Jong P.J."/>
            <person name="Hrdy I."/>
            <person name="Horvathova L."/>
            <person name="Zubacova Z."/>
            <person name="Dolezal P."/>
            <person name="Malik S.B."/>
            <person name="Logsdon J.M. Jr."/>
            <person name="Henze K."/>
            <person name="Gupta A."/>
            <person name="Wang C.C."/>
            <person name="Dunne R.L."/>
            <person name="Upcroft J.A."/>
            <person name="Upcroft P."/>
            <person name="White O."/>
            <person name="Salzberg S.L."/>
            <person name="Tang P."/>
            <person name="Chiu C.-H."/>
            <person name="Lee Y.-S."/>
            <person name="Embley T.M."/>
            <person name="Coombs G.H."/>
            <person name="Mottram J.C."/>
            <person name="Tachezy J."/>
            <person name="Fraser-Liggett C.M."/>
            <person name="Johnson P.J."/>
        </authorList>
    </citation>
    <scope>NUCLEOTIDE SEQUENCE [LARGE SCALE GENOMIC DNA]</scope>
    <source>
        <strain evidence="8">G3</strain>
    </source>
</reference>
<evidence type="ECO:0000256" key="4">
    <source>
        <dbReference type="PROSITE-ProRule" id="PRU10141"/>
    </source>
</evidence>
<accession>A2EF13</accession>
<dbReference type="InterPro" id="IPR016024">
    <property type="entry name" value="ARM-type_fold"/>
</dbReference>
<dbReference type="InParanoid" id="A2EF13"/>
<keyword evidence="2 4" id="KW-0547">Nucleotide-binding</keyword>
<dbReference type="SMART" id="SM00220">
    <property type="entry name" value="S_TKc"/>
    <property type="match status" value="1"/>
</dbReference>
<dbReference type="STRING" id="5722.A2EF13"/>
<dbReference type="InterPro" id="IPR001245">
    <property type="entry name" value="Ser-Thr/Tyr_kinase_cat_dom"/>
</dbReference>
<feature type="compositionally biased region" description="Basic and acidic residues" evidence="5">
    <location>
        <begin position="8"/>
        <end position="18"/>
    </location>
</feature>
<name>A2EF13_TRIV3</name>
<gene>
    <name evidence="8" type="ORF">TVAG_251550</name>
</gene>
<feature type="region of interest" description="Disordered" evidence="5">
    <location>
        <begin position="1"/>
        <end position="27"/>
    </location>
</feature>
<dbReference type="KEGG" id="tva:4766628"/>
<dbReference type="AlphaFoldDB" id="A2EF13"/>
<evidence type="ECO:0000259" key="7">
    <source>
        <dbReference type="PROSITE" id="PS50011"/>
    </source>
</evidence>
<dbReference type="InterPro" id="IPR051681">
    <property type="entry name" value="Ser/Thr_Kinases-Pseudokinases"/>
</dbReference>
<feature type="binding site" evidence="4">
    <location>
        <position position="149"/>
    </location>
    <ligand>
        <name>ATP</name>
        <dbReference type="ChEBI" id="CHEBI:30616"/>
    </ligand>
</feature>
<dbReference type="InterPro" id="IPR000719">
    <property type="entry name" value="Prot_kinase_dom"/>
</dbReference>
<dbReference type="OrthoDB" id="4062651at2759"/>
<feature type="transmembrane region" description="Helical" evidence="6">
    <location>
        <begin position="217"/>
        <end position="237"/>
    </location>
</feature>
<keyword evidence="8" id="KW-0418">Kinase</keyword>
<dbReference type="SMR" id="A2EF13"/>
<dbReference type="Proteomes" id="UP000001542">
    <property type="component" value="Unassembled WGS sequence"/>
</dbReference>
<dbReference type="EMBL" id="DS113372">
    <property type="protein sequence ID" value="EAY08729.1"/>
    <property type="molecule type" value="Genomic_DNA"/>
</dbReference>
<dbReference type="PROSITE" id="PS00108">
    <property type="entry name" value="PROTEIN_KINASE_ST"/>
    <property type="match status" value="1"/>
</dbReference>
<evidence type="ECO:0000256" key="3">
    <source>
        <dbReference type="ARBA" id="ARBA00022840"/>
    </source>
</evidence>
<dbReference type="InterPro" id="IPR011009">
    <property type="entry name" value="Kinase-like_dom_sf"/>
</dbReference>
<dbReference type="VEuPathDB" id="TrichDB:TVAG_251550"/>
<dbReference type="Gene3D" id="1.10.510.10">
    <property type="entry name" value="Transferase(Phosphotransferase) domain 1"/>
    <property type="match status" value="1"/>
</dbReference>
<dbReference type="eggNOG" id="KOG0192">
    <property type="taxonomic scope" value="Eukaryota"/>
</dbReference>
<keyword evidence="6" id="KW-0812">Transmembrane</keyword>
<dbReference type="InterPro" id="IPR008271">
    <property type="entry name" value="Ser/Thr_kinase_AS"/>
</dbReference>
<dbReference type="VEuPathDB" id="TrichDB:TVAGG3_0670230"/>
<proteinExistence type="predicted"/>
<keyword evidence="3 4" id="KW-0067">ATP-binding</keyword>
<evidence type="ECO:0000256" key="5">
    <source>
        <dbReference type="SAM" id="MobiDB-lite"/>
    </source>
</evidence>
<dbReference type="PROSITE" id="PS50011">
    <property type="entry name" value="PROTEIN_KINASE_DOM"/>
    <property type="match status" value="1"/>
</dbReference>
<keyword evidence="8" id="KW-0808">Transferase</keyword>
<dbReference type="SUPFAM" id="SSF56112">
    <property type="entry name" value="Protein kinase-like (PK-like)"/>
    <property type="match status" value="1"/>
</dbReference>
<keyword evidence="1" id="KW-0723">Serine/threonine-protein kinase</keyword>
<dbReference type="InterPro" id="IPR017441">
    <property type="entry name" value="Protein_kinase_ATP_BS"/>
</dbReference>
<protein>
    <submittedName>
        <fullName evidence="8">TKL family protein kinase</fullName>
    </submittedName>
</protein>
<organism evidence="8 9">
    <name type="scientific">Trichomonas vaginalis (strain ATCC PRA-98 / G3)</name>
    <dbReference type="NCBI Taxonomy" id="412133"/>
    <lineage>
        <taxon>Eukaryota</taxon>
        <taxon>Metamonada</taxon>
        <taxon>Parabasalia</taxon>
        <taxon>Trichomonadida</taxon>
        <taxon>Trichomonadidae</taxon>
        <taxon>Trichomonas</taxon>
    </lineage>
</organism>